<proteinExistence type="predicted"/>
<sequence length="245" mass="28626">MEIGELTSKIKTPETLQASDEMEFKKLAINYPYFQAAQALHLKILHTEDSFEFKRYLRLAALHTADRRILFDFINQDLEAQQKAVQTITKHREKNDLGISEDEAKQINDPNLFKKAAQKSKTNSEKHSFYEWLNLTRLQPLEQNQEEQKQKTDPKKQKKEALIDKFIKENPKIKQADKSDSSSKVSVKTKPSQEMMTETLAKIYLEQKKYEKAIEAYNILILNNPKKSGFFADQIKMIKTLQENK</sequence>
<dbReference type="InterPro" id="IPR019734">
    <property type="entry name" value="TPR_rpt"/>
</dbReference>
<evidence type="ECO:0000256" key="1">
    <source>
        <dbReference type="PROSITE-ProRule" id="PRU00339"/>
    </source>
</evidence>
<dbReference type="AlphaFoldDB" id="A0A4U5TPN8"/>
<dbReference type="EMBL" id="SWMU01000004">
    <property type="protein sequence ID" value="TKS55681.1"/>
    <property type="molecule type" value="Genomic_DNA"/>
</dbReference>
<keyword evidence="1" id="KW-0802">TPR repeat</keyword>
<name>A0A4U5TPN8_9FLAO</name>
<dbReference type="Proteomes" id="UP000306552">
    <property type="component" value="Unassembled WGS sequence"/>
</dbReference>
<organism evidence="2 3">
    <name type="scientific">Mesohalobacter halotolerans</name>
    <dbReference type="NCBI Taxonomy" id="1883405"/>
    <lineage>
        <taxon>Bacteria</taxon>
        <taxon>Pseudomonadati</taxon>
        <taxon>Bacteroidota</taxon>
        <taxon>Flavobacteriia</taxon>
        <taxon>Flavobacteriales</taxon>
        <taxon>Flavobacteriaceae</taxon>
        <taxon>Mesohalobacter</taxon>
    </lineage>
</organism>
<dbReference type="PROSITE" id="PS50005">
    <property type="entry name" value="TPR"/>
    <property type="match status" value="1"/>
</dbReference>
<reference evidence="2 3" key="1">
    <citation type="submission" date="2019-04" db="EMBL/GenBank/DDBJ databases">
        <title>Psychroflexus halotolerans sp. nov., isolated from a marine solar saltern.</title>
        <authorList>
            <person name="Feng X."/>
        </authorList>
    </citation>
    <scope>NUCLEOTIDE SEQUENCE [LARGE SCALE GENOMIC DNA]</scope>
    <source>
        <strain evidence="2 3">WDS2C27</strain>
    </source>
</reference>
<feature type="repeat" description="TPR" evidence="1">
    <location>
        <begin position="194"/>
        <end position="227"/>
    </location>
</feature>
<dbReference type="RefSeq" id="WP_138932509.1">
    <property type="nucleotide sequence ID" value="NZ_SWMU01000004.1"/>
</dbReference>
<accession>A0A4U5TPN8</accession>
<evidence type="ECO:0000313" key="2">
    <source>
        <dbReference type="EMBL" id="TKS55681.1"/>
    </source>
</evidence>
<comment type="caution">
    <text evidence="2">The sequence shown here is derived from an EMBL/GenBank/DDBJ whole genome shotgun (WGS) entry which is preliminary data.</text>
</comment>
<protein>
    <recommendedName>
        <fullName evidence="4">Tetratricopeptide repeat protein</fullName>
    </recommendedName>
</protein>
<keyword evidence="3" id="KW-1185">Reference proteome</keyword>
<gene>
    <name evidence="2" type="ORF">FCN74_10270</name>
</gene>
<dbReference type="OrthoDB" id="594666at2"/>
<evidence type="ECO:0000313" key="3">
    <source>
        <dbReference type="Proteomes" id="UP000306552"/>
    </source>
</evidence>
<evidence type="ECO:0008006" key="4">
    <source>
        <dbReference type="Google" id="ProtNLM"/>
    </source>
</evidence>